<organism evidence="1 2">
    <name type="scientific">Protopolystoma xenopodis</name>
    <dbReference type="NCBI Taxonomy" id="117903"/>
    <lineage>
        <taxon>Eukaryota</taxon>
        <taxon>Metazoa</taxon>
        <taxon>Spiralia</taxon>
        <taxon>Lophotrochozoa</taxon>
        <taxon>Platyhelminthes</taxon>
        <taxon>Monogenea</taxon>
        <taxon>Polyopisthocotylea</taxon>
        <taxon>Polystomatidea</taxon>
        <taxon>Polystomatidae</taxon>
        <taxon>Protopolystoma</taxon>
    </lineage>
</organism>
<proteinExistence type="predicted"/>
<evidence type="ECO:0000313" key="2">
    <source>
        <dbReference type="Proteomes" id="UP000784294"/>
    </source>
</evidence>
<name>A0A3S5BTA5_9PLAT</name>
<keyword evidence="2" id="KW-1185">Reference proteome</keyword>
<evidence type="ECO:0000313" key="1">
    <source>
        <dbReference type="EMBL" id="VEL17358.1"/>
    </source>
</evidence>
<protein>
    <submittedName>
        <fullName evidence="1">Uncharacterized protein</fullName>
    </submittedName>
</protein>
<accession>A0A3S5BTA5</accession>
<dbReference type="InterPro" id="IPR008952">
    <property type="entry name" value="Tetraspanin_EC2_sf"/>
</dbReference>
<dbReference type="Gene3D" id="1.10.1450.10">
    <property type="entry name" value="Tetraspanin"/>
    <property type="match status" value="1"/>
</dbReference>
<sequence length="81" mass="9384">MDGVGACSFMDLAKSALQNSLLQNYGRVGVVTKAWDHLQTHLRCCAIEDRGWSEYKDSFWYLDRNHDAFNSVKIIPVYYYT</sequence>
<dbReference type="OrthoDB" id="438211at2759"/>
<dbReference type="EMBL" id="CAAALY010032259">
    <property type="protein sequence ID" value="VEL17358.1"/>
    <property type="molecule type" value="Genomic_DNA"/>
</dbReference>
<gene>
    <name evidence="1" type="ORF">PXEA_LOCUS10798</name>
</gene>
<comment type="caution">
    <text evidence="1">The sequence shown here is derived from an EMBL/GenBank/DDBJ whole genome shotgun (WGS) entry which is preliminary data.</text>
</comment>
<dbReference type="GO" id="GO:0016020">
    <property type="term" value="C:membrane"/>
    <property type="evidence" value="ECO:0007669"/>
    <property type="project" value="InterPro"/>
</dbReference>
<reference evidence="1" key="1">
    <citation type="submission" date="2018-11" db="EMBL/GenBank/DDBJ databases">
        <authorList>
            <consortium name="Pathogen Informatics"/>
        </authorList>
    </citation>
    <scope>NUCLEOTIDE SEQUENCE</scope>
</reference>
<dbReference type="AlphaFoldDB" id="A0A3S5BTA5"/>
<dbReference type="Proteomes" id="UP000784294">
    <property type="component" value="Unassembled WGS sequence"/>
</dbReference>